<feature type="active site" evidence="6">
    <location>
        <position position="362"/>
    </location>
</feature>
<dbReference type="RefSeq" id="WP_013840572.1">
    <property type="nucleotide sequence ID" value="NC_015589.1"/>
</dbReference>
<evidence type="ECO:0000259" key="7">
    <source>
        <dbReference type="Pfam" id="PF25371"/>
    </source>
</evidence>
<proteinExistence type="inferred from homology"/>
<evidence type="ECO:0000256" key="1">
    <source>
        <dbReference type="ARBA" id="ARBA00010815"/>
    </source>
</evidence>
<evidence type="ECO:0000256" key="5">
    <source>
        <dbReference type="ARBA" id="ARBA00023098"/>
    </source>
</evidence>
<evidence type="ECO:0000256" key="4">
    <source>
        <dbReference type="ARBA" id="ARBA00022691"/>
    </source>
</evidence>
<dbReference type="InterPro" id="IPR050723">
    <property type="entry name" value="CFA/CMAS"/>
</dbReference>
<keyword evidence="4" id="KW-0949">S-adenosyl-L-methionine</keyword>
<protein>
    <submittedName>
        <fullName evidence="8">Cyclopropane-fatty-acyl-phospholipid synthase</fullName>
        <ecNumber evidence="8">2.1.1.79</ecNumber>
    </submittedName>
</protein>
<dbReference type="PIRSF" id="PIRSF003085">
    <property type="entry name" value="CMAS"/>
    <property type="match status" value="1"/>
</dbReference>
<reference evidence="9" key="1">
    <citation type="submission" date="2011-05" db="EMBL/GenBank/DDBJ databases">
        <title>Complete sequence of Desulfotomaculum ruminis DSM 2154.</title>
        <authorList>
            <person name="Lucas S."/>
            <person name="Copeland A."/>
            <person name="Lapidus A."/>
            <person name="Cheng J.-F."/>
            <person name="Goodwin L."/>
            <person name="Pitluck S."/>
            <person name="Lu M."/>
            <person name="Detter J.C."/>
            <person name="Han C."/>
            <person name="Tapia R."/>
            <person name="Land M."/>
            <person name="Hauser L."/>
            <person name="Kyrpides N."/>
            <person name="Ivanova N."/>
            <person name="Mikhailova N."/>
            <person name="Pagani I."/>
            <person name="Stams A.J.M."/>
            <person name="Plugge C.M."/>
            <person name="Muyzer G."/>
            <person name="Kuever J."/>
            <person name="Parshina S.N."/>
            <person name="Ivanova A.E."/>
            <person name="Nazina T.N."/>
            <person name="Brambilla E."/>
            <person name="Spring S."/>
            <person name="Klenk H.-P."/>
            <person name="Woyke T."/>
        </authorList>
    </citation>
    <scope>NUCLEOTIDE SEQUENCE [LARGE SCALE GENOMIC DNA]</scope>
    <source>
        <strain evidence="9">ATCC 23193 / DSM 2154 / NCIB 8452 / DL</strain>
    </source>
</reference>
<keyword evidence="2 8" id="KW-0489">Methyltransferase</keyword>
<dbReference type="eggNOG" id="COG2230">
    <property type="taxonomic scope" value="Bacteria"/>
</dbReference>
<dbReference type="Pfam" id="PF02353">
    <property type="entry name" value="CMAS"/>
    <property type="match status" value="1"/>
</dbReference>
<dbReference type="EMBL" id="CP002780">
    <property type="protein sequence ID" value="AEG58797.1"/>
    <property type="molecule type" value="Genomic_DNA"/>
</dbReference>
<keyword evidence="5" id="KW-0443">Lipid metabolism</keyword>
<dbReference type="Pfam" id="PF25371">
    <property type="entry name" value="DUF7884"/>
    <property type="match status" value="1"/>
</dbReference>
<dbReference type="OrthoDB" id="9782855at2"/>
<comment type="similarity">
    <text evidence="1">Belongs to the CFA/CMAS family.</text>
</comment>
<dbReference type="HOGENOM" id="CLU_026434_6_2_9"/>
<accession>F6DS35</accession>
<dbReference type="InterPro" id="IPR057206">
    <property type="entry name" value="DUF7884"/>
</dbReference>
<evidence type="ECO:0000256" key="3">
    <source>
        <dbReference type="ARBA" id="ARBA00022679"/>
    </source>
</evidence>
<evidence type="ECO:0000256" key="6">
    <source>
        <dbReference type="PIRSR" id="PIRSR003085-1"/>
    </source>
</evidence>
<dbReference type="Proteomes" id="UP000009234">
    <property type="component" value="Chromosome"/>
</dbReference>
<dbReference type="EC" id="2.1.1.79" evidence="8"/>
<name>F6DS35_DESRL</name>
<evidence type="ECO:0000256" key="2">
    <source>
        <dbReference type="ARBA" id="ARBA00022603"/>
    </source>
</evidence>
<dbReference type="CDD" id="cd02440">
    <property type="entry name" value="AdoMet_MTases"/>
    <property type="match status" value="1"/>
</dbReference>
<dbReference type="GO" id="GO:0008610">
    <property type="term" value="P:lipid biosynthetic process"/>
    <property type="evidence" value="ECO:0007669"/>
    <property type="project" value="InterPro"/>
</dbReference>
<sequence length="395" mass="46159">MKKAIVKNLFNQMENANFEVTFWDGEVVQYGEKEPRIKIIFHKPLPLSLDLKDPILAMGEAYMEGIWDYEGELEEIFRMVDNNEHKFKPNGIAKNIGGLVKALNHSAEKLKQKENIQHHYDLGNDFFGLWLDETLSYSCAYFKSEKDTLYQAQINKIDHILKKLQLKPGERLLDIGCGWGWLIIRAAQQYQVKALGITLSSQQYEAVLQRIKEEQLEHLVDVKLISYLDLLNTDYRFEKIVSVGMFEHVGQGNLHKYMEKINELLVPGGLSLLHTITGLTEQPVNNWIKKYIFPGGYIPSLREIIWMLPEHRFHLLHTESLRMHYAKTLDHWYGNFSQWRDLIAEKMGEKFVRMWGLYLNGCAASFRVSGLDIYQFLFSKGLNNQLPLEYSYIYK</sequence>
<organism evidence="8 9">
    <name type="scientific">Desulforamulus ruminis (strain ATCC 23193 / DSM 2154 / NCIMB 8452 / DL)</name>
    <name type="common">Desulfotomaculum ruminis</name>
    <dbReference type="NCBI Taxonomy" id="696281"/>
    <lineage>
        <taxon>Bacteria</taxon>
        <taxon>Bacillati</taxon>
        <taxon>Bacillota</taxon>
        <taxon>Clostridia</taxon>
        <taxon>Eubacteriales</taxon>
        <taxon>Peptococcaceae</taxon>
        <taxon>Desulforamulus</taxon>
    </lineage>
</organism>
<dbReference type="InterPro" id="IPR029063">
    <property type="entry name" value="SAM-dependent_MTases_sf"/>
</dbReference>
<dbReference type="GO" id="GO:0008825">
    <property type="term" value="F:cyclopropane-fatty-acyl-phospholipid synthase activity"/>
    <property type="evidence" value="ECO:0007669"/>
    <property type="project" value="UniProtKB-EC"/>
</dbReference>
<dbReference type="STRING" id="696281.Desru_0511"/>
<feature type="domain" description="DUF7884" evidence="7">
    <location>
        <begin position="6"/>
        <end position="88"/>
    </location>
</feature>
<dbReference type="PANTHER" id="PTHR43667">
    <property type="entry name" value="CYCLOPROPANE-FATTY-ACYL-PHOSPHOLIPID SYNTHASE"/>
    <property type="match status" value="1"/>
</dbReference>
<dbReference type="InterPro" id="IPR003333">
    <property type="entry name" value="CMAS"/>
</dbReference>
<dbReference type="GO" id="GO:0032259">
    <property type="term" value="P:methylation"/>
    <property type="evidence" value="ECO:0007669"/>
    <property type="project" value="UniProtKB-KW"/>
</dbReference>
<dbReference type="PANTHER" id="PTHR43667:SF1">
    <property type="entry name" value="CYCLOPROPANE-FATTY-ACYL-PHOSPHOLIPID SYNTHASE"/>
    <property type="match status" value="1"/>
</dbReference>
<dbReference type="AlphaFoldDB" id="F6DS35"/>
<gene>
    <name evidence="8" type="ordered locus">Desru_0511</name>
</gene>
<reference evidence="8 9" key="2">
    <citation type="journal article" date="2012" name="Stand. Genomic Sci.">
        <title>Complete genome sequence of the sulfate-reducing firmicute Desulfotomaculum ruminis type strain (DL(T)).</title>
        <authorList>
            <person name="Spring S."/>
            <person name="Visser M."/>
            <person name="Lu M."/>
            <person name="Copeland A."/>
            <person name="Lapidus A."/>
            <person name="Lucas S."/>
            <person name="Cheng J.F."/>
            <person name="Han C."/>
            <person name="Tapia R."/>
            <person name="Goodwin L.A."/>
            <person name="Pitluck S."/>
            <person name="Ivanova N."/>
            <person name="Land M."/>
            <person name="Hauser L."/>
            <person name="Larimer F."/>
            <person name="Rohde M."/>
            <person name="Goker M."/>
            <person name="Detter J.C."/>
            <person name="Kyrpides N.C."/>
            <person name="Woyke T."/>
            <person name="Schaap P.J."/>
            <person name="Plugge C.M."/>
            <person name="Muyzer G."/>
            <person name="Kuever J."/>
            <person name="Pereira I.A."/>
            <person name="Parshina S.N."/>
            <person name="Bernier-Latmani R."/>
            <person name="Stams A.J."/>
            <person name="Klenk H.P."/>
        </authorList>
    </citation>
    <scope>NUCLEOTIDE SEQUENCE [LARGE SCALE GENOMIC DNA]</scope>
    <source>
        <strain evidence="9">ATCC 23193 / DSM 2154 / NCIB 8452 / DL</strain>
    </source>
</reference>
<dbReference type="Gene3D" id="3.40.50.150">
    <property type="entry name" value="Vaccinia Virus protein VP39"/>
    <property type="match status" value="1"/>
</dbReference>
<dbReference type="KEGG" id="dru:Desru_0511"/>
<evidence type="ECO:0000313" key="8">
    <source>
        <dbReference type="EMBL" id="AEG58797.1"/>
    </source>
</evidence>
<keyword evidence="3 8" id="KW-0808">Transferase</keyword>
<keyword evidence="9" id="KW-1185">Reference proteome</keyword>
<dbReference type="SUPFAM" id="SSF53335">
    <property type="entry name" value="S-adenosyl-L-methionine-dependent methyltransferases"/>
    <property type="match status" value="1"/>
</dbReference>
<evidence type="ECO:0000313" key="9">
    <source>
        <dbReference type="Proteomes" id="UP000009234"/>
    </source>
</evidence>